<protein>
    <submittedName>
        <fullName evidence="2">Uncharacterized protein</fullName>
    </submittedName>
</protein>
<reference evidence="2 3" key="1">
    <citation type="journal article" date="2019" name="Commun. Biol.">
        <title>The bagworm genome reveals a unique fibroin gene that provides high tensile strength.</title>
        <authorList>
            <person name="Kono N."/>
            <person name="Nakamura H."/>
            <person name="Ohtoshi R."/>
            <person name="Tomita M."/>
            <person name="Numata K."/>
            <person name="Arakawa K."/>
        </authorList>
    </citation>
    <scope>NUCLEOTIDE SEQUENCE [LARGE SCALE GENOMIC DNA]</scope>
</reference>
<dbReference type="OrthoDB" id="8186197at2759"/>
<dbReference type="AlphaFoldDB" id="A0A4C1WGJ2"/>
<dbReference type="EMBL" id="BGZK01000540">
    <property type="protein sequence ID" value="GBP49247.1"/>
    <property type="molecule type" value="Genomic_DNA"/>
</dbReference>
<keyword evidence="3" id="KW-1185">Reference proteome</keyword>
<evidence type="ECO:0000313" key="2">
    <source>
        <dbReference type="EMBL" id="GBP49247.1"/>
    </source>
</evidence>
<name>A0A4C1WGJ2_EUMVA</name>
<evidence type="ECO:0000313" key="3">
    <source>
        <dbReference type="Proteomes" id="UP000299102"/>
    </source>
</evidence>
<accession>A0A4C1WGJ2</accession>
<feature type="compositionally biased region" description="Polar residues" evidence="1">
    <location>
        <begin position="174"/>
        <end position="183"/>
    </location>
</feature>
<evidence type="ECO:0000256" key="1">
    <source>
        <dbReference type="SAM" id="MobiDB-lite"/>
    </source>
</evidence>
<gene>
    <name evidence="2" type="ORF">EVAR_96555_1</name>
</gene>
<sequence>MPQWVLGSSKERSRAVYSAKTRLDRRLNSPNRKRKKAEVKRRVTVEVRGAPHEITRRYGLAGALLMIIYKKKEEKRNKMDSPKIVYKYYSNPAFCGQSEVVFSQKTPCVSSKISAPDRPRMPPLGANSPRKAPAHDRPNHRLKTDISDNPLRIAKYSKDEPPELPPKPAKFTHSRTNSSTSFQRQSSIKYSSSFRSSTRSRSRSEELEMSALSLKQRSYLETGDGQEERTKHRYEVIADDLDDIADYSPTKKRIVEADADEIEEYNVDGPDDNEMKEIPTEIVKTVNGKIHRYAIVPTDDEEPRGRSSHSPENVAEESDSNTETARAAVDAEETFERHGSQPSVRMMNRSSDSPRVHQITPSKRITSSTPTHGVTPSKSCANLTSRSPNGTSPVSPKALQKLSYGMPEILIEATCS</sequence>
<comment type="caution">
    <text evidence="2">The sequence shown here is derived from an EMBL/GenBank/DDBJ whole genome shotgun (WGS) entry which is preliminary data.</text>
</comment>
<feature type="region of interest" description="Disordered" evidence="1">
    <location>
        <begin position="16"/>
        <end position="37"/>
    </location>
</feature>
<organism evidence="2 3">
    <name type="scientific">Eumeta variegata</name>
    <name type="common">Bagworm moth</name>
    <name type="synonym">Eumeta japonica</name>
    <dbReference type="NCBI Taxonomy" id="151549"/>
    <lineage>
        <taxon>Eukaryota</taxon>
        <taxon>Metazoa</taxon>
        <taxon>Ecdysozoa</taxon>
        <taxon>Arthropoda</taxon>
        <taxon>Hexapoda</taxon>
        <taxon>Insecta</taxon>
        <taxon>Pterygota</taxon>
        <taxon>Neoptera</taxon>
        <taxon>Endopterygota</taxon>
        <taxon>Lepidoptera</taxon>
        <taxon>Glossata</taxon>
        <taxon>Ditrysia</taxon>
        <taxon>Tineoidea</taxon>
        <taxon>Psychidae</taxon>
        <taxon>Oiketicinae</taxon>
        <taxon>Eumeta</taxon>
    </lineage>
</organism>
<feature type="region of interest" description="Disordered" evidence="1">
    <location>
        <begin position="291"/>
        <end position="406"/>
    </location>
</feature>
<feature type="region of interest" description="Disordered" evidence="1">
    <location>
        <begin position="110"/>
        <end position="231"/>
    </location>
</feature>
<proteinExistence type="predicted"/>
<dbReference type="Proteomes" id="UP000299102">
    <property type="component" value="Unassembled WGS sequence"/>
</dbReference>
<feature type="compositionally biased region" description="Low complexity" evidence="1">
    <location>
        <begin position="184"/>
        <end position="199"/>
    </location>
</feature>
<feature type="compositionally biased region" description="Polar residues" evidence="1">
    <location>
        <begin position="340"/>
        <end position="394"/>
    </location>
</feature>
<feature type="compositionally biased region" description="Basic and acidic residues" evidence="1">
    <location>
        <begin position="133"/>
        <end position="146"/>
    </location>
</feature>